<keyword evidence="3" id="KW-1185">Reference proteome</keyword>
<evidence type="ECO:0000313" key="3">
    <source>
        <dbReference type="Proteomes" id="UP000016933"/>
    </source>
</evidence>
<keyword evidence="1" id="KW-1133">Transmembrane helix</keyword>
<sequence length="119" mass="12638">LFVNIVSGAFLTVIGLTDPSLGSTTSGLIAGVAIFLEAGDWANMTIVSHAHPTASGKVSGTFGAVGNLFSVVGNLFSVVFAIVFRYHHAEYATSFWTTRVMKLGDDFDSPWMKPLPKGQ</sequence>
<dbReference type="OrthoDB" id="434240at2759"/>
<evidence type="ECO:0000313" key="2">
    <source>
        <dbReference type="EMBL" id="EME43447.1"/>
    </source>
</evidence>
<feature type="non-terminal residue" evidence="2">
    <location>
        <position position="1"/>
    </location>
</feature>
<dbReference type="Proteomes" id="UP000016933">
    <property type="component" value="Unassembled WGS sequence"/>
</dbReference>
<keyword evidence="1" id="KW-0472">Membrane</keyword>
<dbReference type="EMBL" id="KB446540">
    <property type="protein sequence ID" value="EME43447.1"/>
    <property type="molecule type" value="Genomic_DNA"/>
</dbReference>
<accession>M2XLY5</accession>
<dbReference type="AlphaFoldDB" id="M2XLY5"/>
<name>M2XLY5_DOTSN</name>
<reference evidence="2 3" key="2">
    <citation type="journal article" date="2012" name="PLoS Pathog.">
        <title>Diverse lifestyles and strategies of plant pathogenesis encoded in the genomes of eighteen Dothideomycetes fungi.</title>
        <authorList>
            <person name="Ohm R.A."/>
            <person name="Feau N."/>
            <person name="Henrissat B."/>
            <person name="Schoch C.L."/>
            <person name="Horwitz B.A."/>
            <person name="Barry K.W."/>
            <person name="Condon B.J."/>
            <person name="Copeland A.C."/>
            <person name="Dhillon B."/>
            <person name="Glaser F."/>
            <person name="Hesse C.N."/>
            <person name="Kosti I."/>
            <person name="LaButti K."/>
            <person name="Lindquist E.A."/>
            <person name="Lucas S."/>
            <person name="Salamov A.A."/>
            <person name="Bradshaw R.E."/>
            <person name="Ciuffetti L."/>
            <person name="Hamelin R.C."/>
            <person name="Kema G.H.J."/>
            <person name="Lawrence C."/>
            <person name="Scott J.A."/>
            <person name="Spatafora J.W."/>
            <person name="Turgeon B.G."/>
            <person name="de Wit P.J.G.M."/>
            <person name="Zhong S."/>
            <person name="Goodwin S.B."/>
            <person name="Grigoriev I.V."/>
        </authorList>
    </citation>
    <scope>NUCLEOTIDE SEQUENCE [LARGE SCALE GENOMIC DNA]</scope>
    <source>
        <strain evidence="3">NZE10 / CBS 128990</strain>
    </source>
</reference>
<dbReference type="STRING" id="675120.M2XLY5"/>
<proteinExistence type="predicted"/>
<gene>
    <name evidence="2" type="ORF">DOTSEDRAFT_132374</name>
</gene>
<feature type="transmembrane region" description="Helical" evidence="1">
    <location>
        <begin position="62"/>
        <end position="84"/>
    </location>
</feature>
<keyword evidence="1" id="KW-0812">Transmembrane</keyword>
<organism evidence="2 3">
    <name type="scientific">Dothistroma septosporum (strain NZE10 / CBS 128990)</name>
    <name type="common">Red band needle blight fungus</name>
    <name type="synonym">Mycosphaerella pini</name>
    <dbReference type="NCBI Taxonomy" id="675120"/>
    <lineage>
        <taxon>Eukaryota</taxon>
        <taxon>Fungi</taxon>
        <taxon>Dikarya</taxon>
        <taxon>Ascomycota</taxon>
        <taxon>Pezizomycotina</taxon>
        <taxon>Dothideomycetes</taxon>
        <taxon>Dothideomycetidae</taxon>
        <taxon>Mycosphaerellales</taxon>
        <taxon>Mycosphaerellaceae</taxon>
        <taxon>Dothistroma</taxon>
    </lineage>
</organism>
<reference evidence="3" key="1">
    <citation type="journal article" date="2012" name="PLoS Genet.">
        <title>The genomes of the fungal plant pathogens Cladosporium fulvum and Dothistroma septosporum reveal adaptation to different hosts and lifestyles but also signatures of common ancestry.</title>
        <authorList>
            <person name="de Wit P.J.G.M."/>
            <person name="van der Burgt A."/>
            <person name="Oekmen B."/>
            <person name="Stergiopoulos I."/>
            <person name="Abd-Elsalam K.A."/>
            <person name="Aerts A.L."/>
            <person name="Bahkali A.H."/>
            <person name="Beenen H.G."/>
            <person name="Chettri P."/>
            <person name="Cox M.P."/>
            <person name="Datema E."/>
            <person name="de Vries R.P."/>
            <person name="Dhillon B."/>
            <person name="Ganley A.R."/>
            <person name="Griffiths S.A."/>
            <person name="Guo Y."/>
            <person name="Hamelin R.C."/>
            <person name="Henrissat B."/>
            <person name="Kabir M.S."/>
            <person name="Jashni M.K."/>
            <person name="Kema G."/>
            <person name="Klaubauf S."/>
            <person name="Lapidus A."/>
            <person name="Levasseur A."/>
            <person name="Lindquist E."/>
            <person name="Mehrabi R."/>
            <person name="Ohm R.A."/>
            <person name="Owen T.J."/>
            <person name="Salamov A."/>
            <person name="Schwelm A."/>
            <person name="Schijlen E."/>
            <person name="Sun H."/>
            <person name="van den Burg H.A."/>
            <person name="van Ham R.C.H.J."/>
            <person name="Zhang S."/>
            <person name="Goodwin S.B."/>
            <person name="Grigoriev I.V."/>
            <person name="Collemare J."/>
            <person name="Bradshaw R.E."/>
        </authorList>
    </citation>
    <scope>NUCLEOTIDE SEQUENCE [LARGE SCALE GENOMIC DNA]</scope>
    <source>
        <strain evidence="3">NZE10 / CBS 128990</strain>
    </source>
</reference>
<dbReference type="HOGENOM" id="CLU_2066949_0_0_1"/>
<evidence type="ECO:0000256" key="1">
    <source>
        <dbReference type="SAM" id="Phobius"/>
    </source>
</evidence>
<protein>
    <submittedName>
        <fullName evidence="2">Uncharacterized protein</fullName>
    </submittedName>
</protein>